<gene>
    <name evidence="1" type="ORF">GCM10010502_70560</name>
</gene>
<evidence type="ECO:0000313" key="2">
    <source>
        <dbReference type="Proteomes" id="UP000610124"/>
    </source>
</evidence>
<reference evidence="1" key="1">
    <citation type="journal article" date="2014" name="Int. J. Syst. Evol. Microbiol.">
        <title>Complete genome sequence of Corynebacterium casei LMG S-19264T (=DSM 44701T), isolated from a smear-ripened cheese.</title>
        <authorList>
            <consortium name="US DOE Joint Genome Institute (JGI-PGF)"/>
            <person name="Walter F."/>
            <person name="Albersmeier A."/>
            <person name="Kalinowski J."/>
            <person name="Ruckert C."/>
        </authorList>
    </citation>
    <scope>NUCLEOTIDE SEQUENCE</scope>
    <source>
        <strain evidence="1">JCM 4434</strain>
    </source>
</reference>
<dbReference type="Proteomes" id="UP000610124">
    <property type="component" value="Unassembled WGS sequence"/>
</dbReference>
<dbReference type="EMBL" id="BMUB01000036">
    <property type="protein sequence ID" value="GGV05524.1"/>
    <property type="molecule type" value="Genomic_DNA"/>
</dbReference>
<sequence length="52" mass="5547">MGMRPIPAPCRTVDGDEVVRRGTVIMVPADPAVFPVADETPACPADRKDLRG</sequence>
<evidence type="ECO:0000313" key="1">
    <source>
        <dbReference type="EMBL" id="GGV05524.1"/>
    </source>
</evidence>
<protein>
    <submittedName>
        <fullName evidence="1">Uncharacterized protein</fullName>
    </submittedName>
</protein>
<comment type="caution">
    <text evidence="1">The sequence shown here is derived from an EMBL/GenBank/DDBJ whole genome shotgun (WGS) entry which is preliminary data.</text>
</comment>
<accession>A0A8H9I5B6</accession>
<name>A0A8H9I5B6_KITAU</name>
<proteinExistence type="predicted"/>
<dbReference type="AlphaFoldDB" id="A0A8H9I5B6"/>
<reference evidence="1" key="2">
    <citation type="submission" date="2020-09" db="EMBL/GenBank/DDBJ databases">
        <authorList>
            <person name="Sun Q."/>
            <person name="Ohkuma M."/>
        </authorList>
    </citation>
    <scope>NUCLEOTIDE SEQUENCE</scope>
    <source>
        <strain evidence="1">JCM 4434</strain>
    </source>
</reference>
<organism evidence="1 2">
    <name type="scientific">Kitasatospora aureofaciens</name>
    <name type="common">Streptomyces aureofaciens</name>
    <dbReference type="NCBI Taxonomy" id="1894"/>
    <lineage>
        <taxon>Bacteria</taxon>
        <taxon>Bacillati</taxon>
        <taxon>Actinomycetota</taxon>
        <taxon>Actinomycetes</taxon>
        <taxon>Kitasatosporales</taxon>
        <taxon>Streptomycetaceae</taxon>
        <taxon>Kitasatospora</taxon>
    </lineage>
</organism>